<keyword evidence="1" id="KW-0472">Membrane</keyword>
<name>A0A2P7ART7_9HYPH</name>
<keyword evidence="1" id="KW-1133">Transmembrane helix</keyword>
<feature type="transmembrane region" description="Helical" evidence="1">
    <location>
        <begin position="157"/>
        <end position="175"/>
    </location>
</feature>
<feature type="transmembrane region" description="Helical" evidence="1">
    <location>
        <begin position="182"/>
        <end position="210"/>
    </location>
</feature>
<feature type="transmembrane region" description="Helical" evidence="1">
    <location>
        <begin position="134"/>
        <end position="151"/>
    </location>
</feature>
<reference evidence="3" key="1">
    <citation type="submission" date="2017-11" db="EMBL/GenBank/DDBJ databases">
        <authorList>
            <person name="Kuznetsova I."/>
            <person name="Sazanova A."/>
            <person name="Chirak E."/>
            <person name="Safronova V."/>
            <person name="Willems A."/>
        </authorList>
    </citation>
    <scope>NUCLEOTIDE SEQUENCE [LARGE SCALE GENOMIC DNA]</scope>
    <source>
        <strain evidence="3">PEPV15</strain>
    </source>
</reference>
<keyword evidence="1" id="KW-0812">Transmembrane</keyword>
<feature type="transmembrane region" description="Helical" evidence="1">
    <location>
        <begin position="27"/>
        <end position="49"/>
    </location>
</feature>
<keyword evidence="3" id="KW-1185">Reference proteome</keyword>
<feature type="transmembrane region" description="Helical" evidence="1">
    <location>
        <begin position="276"/>
        <end position="296"/>
    </location>
</feature>
<protein>
    <recommendedName>
        <fullName evidence="4">Glycosyltransferase RgtA/B/C/D-like domain-containing protein</fullName>
    </recommendedName>
</protein>
<proteinExistence type="predicted"/>
<evidence type="ECO:0000256" key="1">
    <source>
        <dbReference type="SAM" id="Phobius"/>
    </source>
</evidence>
<feature type="transmembrane region" description="Helical" evidence="1">
    <location>
        <begin position="361"/>
        <end position="380"/>
    </location>
</feature>
<evidence type="ECO:0000313" key="2">
    <source>
        <dbReference type="EMBL" id="PSH56941.1"/>
    </source>
</evidence>
<dbReference type="Proteomes" id="UP000241158">
    <property type="component" value="Unassembled WGS sequence"/>
</dbReference>
<dbReference type="AlphaFoldDB" id="A0A2P7ART7"/>
<evidence type="ECO:0008006" key="4">
    <source>
        <dbReference type="Google" id="ProtNLM"/>
    </source>
</evidence>
<feature type="transmembrane region" description="Helical" evidence="1">
    <location>
        <begin position="105"/>
        <end position="127"/>
    </location>
</feature>
<comment type="caution">
    <text evidence="2">The sequence shown here is derived from an EMBL/GenBank/DDBJ whole genome shotgun (WGS) entry which is preliminary data.</text>
</comment>
<organism evidence="2 3">
    <name type="scientific">Phyllobacterium endophyticum</name>
    <dbReference type="NCBI Taxonomy" id="1149773"/>
    <lineage>
        <taxon>Bacteria</taxon>
        <taxon>Pseudomonadati</taxon>
        <taxon>Pseudomonadota</taxon>
        <taxon>Alphaproteobacteria</taxon>
        <taxon>Hyphomicrobiales</taxon>
        <taxon>Phyllobacteriaceae</taxon>
        <taxon>Phyllobacterium</taxon>
    </lineage>
</organism>
<feature type="transmembrane region" description="Helical" evidence="1">
    <location>
        <begin position="317"/>
        <end position="341"/>
    </location>
</feature>
<feature type="transmembrane region" description="Helical" evidence="1">
    <location>
        <begin position="222"/>
        <end position="240"/>
    </location>
</feature>
<evidence type="ECO:0000313" key="3">
    <source>
        <dbReference type="Proteomes" id="UP000241158"/>
    </source>
</evidence>
<dbReference type="RefSeq" id="WP_106717703.1">
    <property type="nucleotide sequence ID" value="NZ_JACHXT010000003.1"/>
</dbReference>
<dbReference type="EMBL" id="PGGN01000003">
    <property type="protein sequence ID" value="PSH56941.1"/>
    <property type="molecule type" value="Genomic_DNA"/>
</dbReference>
<sequence>MVDDTYATRAVTSASSSIEDENLRVRLLFCLVLAVAKTALLLFSAGLLLRDPDNWWHVKVGLDMLSTRTFPTVDTYSYTFAGSPWISKEWLAQLFFALAYDSNSWSGVTLLTAATVGLTTFLLAWYLSAAFKPTIALALAALLSFLINPIMTARPLIFTLPIIIVWTAQLFQAARREQSPPLWLLPLLCLWANLHGTFTFGFVIAAFAALDLLVRVRLTEPRVLGAWVSFGLLCPIVTLLNPYGIKAILATFTVAYGNEAVPYIDEWQPFNASNSYVTEAFLLLALLGLLVSRLQIAWPKALFLLFTLHLFLTHQRFCYLFVLLVPLVLAVEVGEQFTWVSARKWASEKRDRLEQILAHRFHSVLAVTCILGVFTAAIFASSSKVEPSHDTSAKGALAYAKEHNLSGRVFNSYNFGGTLVFHGIKTFIDGRTDQLFLGGFMDKTMSAGSSSGRPVLQELLKTYGVEWALLVTGDSRIPFFEDLGWRRAYSDADSVIFVPRH</sequence>
<accession>A0A2P7ART7</accession>
<gene>
    <name evidence="2" type="ORF">CU100_16715</name>
</gene>
<dbReference type="OrthoDB" id="9786218at2"/>